<evidence type="ECO:0000313" key="6">
    <source>
        <dbReference type="EMBL" id="QHZ49723.1"/>
    </source>
</evidence>
<protein>
    <submittedName>
        <fullName evidence="6">Beta-lactamase domain-containing protein</fullName>
    </submittedName>
</protein>
<dbReference type="EMBL" id="CP019717">
    <property type="protein sequence ID" value="QHZ49723.1"/>
    <property type="molecule type" value="Genomic_DNA"/>
</dbReference>
<proteinExistence type="predicted"/>
<dbReference type="Gene3D" id="3.60.15.10">
    <property type="entry name" value="Ribonuclease Z/Hydroxyacylglutathione hydrolase-like"/>
    <property type="match status" value="1"/>
</dbReference>
<evidence type="ECO:0000256" key="3">
    <source>
        <dbReference type="ARBA" id="ARBA00048505"/>
    </source>
</evidence>
<name>A0A6C0QM03_9BACL</name>
<evidence type="ECO:0000259" key="5">
    <source>
        <dbReference type="SMART" id="SM00849"/>
    </source>
</evidence>
<evidence type="ECO:0000313" key="7">
    <source>
        <dbReference type="Proteomes" id="UP000464330"/>
    </source>
</evidence>
<dbReference type="Pfam" id="PF00753">
    <property type="entry name" value="Lactamase_B"/>
    <property type="match status" value="1"/>
</dbReference>
<dbReference type="InterPro" id="IPR001279">
    <property type="entry name" value="Metallo-B-lactamas"/>
</dbReference>
<sequence precursor="true">MNIKKWLISLLLLAGLLGLTGCTMAGAPAASKGPDYLRDSVLDQSCLKVLFLDVGQGASQLLVSPNGKTMLIDAGDNDKEQLMLDYMKKYGITKLDIVIGTHPDADHIGGLDKVIDHLDIGKVYLPKASSNTKTYESLLTSIKQKGLKVTTAKAGVKLDWDPDVQVEMLAPVKSYKDNNNNSAVVRLTHGANAILLTGDAESESEQDMIASKAELSADLMLVGHHGSNSSTTAAFLNKVKPKAAVIQVGKGNKYGHPKEKVLQRLEKQGVKVYRNDEQGTIAAISDGKQIRMQTER</sequence>
<comment type="catalytic activity">
    <reaction evidence="1">
        <text>3',5'-cyclic CMP + H2O = CMP + H(+)</text>
        <dbReference type="Rhea" id="RHEA:72675"/>
        <dbReference type="ChEBI" id="CHEBI:15377"/>
        <dbReference type="ChEBI" id="CHEBI:15378"/>
        <dbReference type="ChEBI" id="CHEBI:58003"/>
        <dbReference type="ChEBI" id="CHEBI:60377"/>
    </reaction>
    <physiologicalReaction direction="left-to-right" evidence="1">
        <dbReference type="Rhea" id="RHEA:72676"/>
    </physiologicalReaction>
</comment>
<evidence type="ECO:0000256" key="4">
    <source>
        <dbReference type="SAM" id="SignalP"/>
    </source>
</evidence>
<dbReference type="InterPro" id="IPR052159">
    <property type="entry name" value="Competence_DNA_uptake"/>
</dbReference>
<gene>
    <name evidence="6" type="ORF">ERICV_00534</name>
</gene>
<accession>A0A6C0QM03</accession>
<dbReference type="InterPro" id="IPR035681">
    <property type="entry name" value="ComA-like_MBL"/>
</dbReference>
<comment type="function">
    <text evidence="2">Counteracts the endogenous Pycsar antiviral defense system. Phosphodiesterase that enables metal-dependent hydrolysis of host cyclic nucleotide Pycsar defense signals such as cCMP and cUMP.</text>
</comment>
<organism evidence="6 7">
    <name type="scientific">Paenibacillus larvae subsp. larvae</name>
    <dbReference type="NCBI Taxonomy" id="147375"/>
    <lineage>
        <taxon>Bacteria</taxon>
        <taxon>Bacillati</taxon>
        <taxon>Bacillota</taxon>
        <taxon>Bacilli</taxon>
        <taxon>Bacillales</taxon>
        <taxon>Paenibacillaceae</taxon>
        <taxon>Paenibacillus</taxon>
    </lineage>
</organism>
<feature type="signal peptide" evidence="4">
    <location>
        <begin position="1"/>
        <end position="25"/>
    </location>
</feature>
<comment type="catalytic activity">
    <reaction evidence="3">
        <text>3',5'-cyclic UMP + H2O = UMP + H(+)</text>
        <dbReference type="Rhea" id="RHEA:70575"/>
        <dbReference type="ChEBI" id="CHEBI:15377"/>
        <dbReference type="ChEBI" id="CHEBI:15378"/>
        <dbReference type="ChEBI" id="CHEBI:57865"/>
        <dbReference type="ChEBI" id="CHEBI:184387"/>
    </reaction>
    <physiologicalReaction direction="left-to-right" evidence="3">
        <dbReference type="Rhea" id="RHEA:70576"/>
    </physiologicalReaction>
</comment>
<evidence type="ECO:0000256" key="2">
    <source>
        <dbReference type="ARBA" id="ARBA00034301"/>
    </source>
</evidence>
<keyword evidence="4" id="KW-0732">Signal</keyword>
<reference evidence="6 7" key="1">
    <citation type="journal article" date="2020" name="Int. J. Med. Microbiol.">
        <title>Discovery of Paenibacillus larvae ERIC V: Phenotypic and genomic comparison to genotypes ERIC I-IV reveal different inventories of virulence factors which correlate with epidemiological prevalences of American Foulbrood.</title>
        <authorList>
            <person name="Beims H."/>
            <person name="Bunk B."/>
            <person name="Erler S."/>
            <person name="Mohr K.I."/>
            <person name="Sproer C."/>
            <person name="Pradella S."/>
            <person name="Gunther G."/>
            <person name="Rohde M."/>
            <person name="von der Ohe W."/>
            <person name="Steinert M."/>
        </authorList>
    </citation>
    <scope>NUCLEOTIDE SEQUENCE [LARGE SCALE GENOMIC DNA]</scope>
    <source>
        <strain evidence="6">Eric_V</strain>
    </source>
</reference>
<evidence type="ECO:0000256" key="1">
    <source>
        <dbReference type="ARBA" id="ARBA00034221"/>
    </source>
</evidence>
<dbReference type="SUPFAM" id="SSF56281">
    <property type="entry name" value="Metallo-hydrolase/oxidoreductase"/>
    <property type="match status" value="1"/>
</dbReference>
<feature type="domain" description="Metallo-beta-lactamase" evidence="5">
    <location>
        <begin position="57"/>
        <end position="250"/>
    </location>
</feature>
<dbReference type="PANTHER" id="PTHR30619">
    <property type="entry name" value="DNA INTERNALIZATION/COMPETENCE PROTEIN COMEC/REC2"/>
    <property type="match status" value="1"/>
</dbReference>
<dbReference type="InterPro" id="IPR036866">
    <property type="entry name" value="RibonucZ/Hydroxyglut_hydro"/>
</dbReference>
<dbReference type="AlphaFoldDB" id="A0A6C0QM03"/>
<dbReference type="PROSITE" id="PS51257">
    <property type="entry name" value="PROKAR_LIPOPROTEIN"/>
    <property type="match status" value="1"/>
</dbReference>
<dbReference type="SMART" id="SM00849">
    <property type="entry name" value="Lactamase_B"/>
    <property type="match status" value="1"/>
</dbReference>
<feature type="chain" id="PRO_5039585968" evidence="4">
    <location>
        <begin position="26"/>
        <end position="296"/>
    </location>
</feature>
<dbReference type="CDD" id="cd07731">
    <property type="entry name" value="ComA-like_MBL-fold"/>
    <property type="match status" value="1"/>
</dbReference>
<dbReference type="Proteomes" id="UP000464330">
    <property type="component" value="Chromosome"/>
</dbReference>
<dbReference type="RefSeq" id="WP_172422827.1">
    <property type="nucleotide sequence ID" value="NZ_CP019717.1"/>
</dbReference>
<dbReference type="PANTHER" id="PTHR30619:SF7">
    <property type="entry name" value="BETA-LACTAMASE DOMAIN PROTEIN"/>
    <property type="match status" value="1"/>
</dbReference>